<accession>A0A315ERM8</accession>
<gene>
    <name evidence="1" type="ORF">B9Z44_02350</name>
</gene>
<dbReference type="AlphaFoldDB" id="A0A315ERM8"/>
<dbReference type="InterPro" id="IPR021322">
    <property type="entry name" value="DUF2924"/>
</dbReference>
<dbReference type="Pfam" id="PF11149">
    <property type="entry name" value="DUF2924"/>
    <property type="match status" value="1"/>
</dbReference>
<dbReference type="Proteomes" id="UP000251341">
    <property type="component" value="Unassembled WGS sequence"/>
</dbReference>
<dbReference type="EMBL" id="NESP01000001">
    <property type="protein sequence ID" value="PUE58542.1"/>
    <property type="molecule type" value="Genomic_DNA"/>
</dbReference>
<reference evidence="1 2" key="1">
    <citation type="submission" date="2017-04" db="EMBL/GenBank/DDBJ databases">
        <title>Unexpected and diverse lifestyles within the genus Limnohabitans.</title>
        <authorList>
            <person name="Kasalicky V."/>
            <person name="Mehrshad M."/>
            <person name="Andrei S.-A."/>
            <person name="Salcher M."/>
            <person name="Kratochvilova H."/>
            <person name="Simek K."/>
            <person name="Ghai R."/>
        </authorList>
    </citation>
    <scope>NUCLEOTIDE SEQUENCE [LARGE SCALE GENOMIC DNA]</scope>
    <source>
        <strain evidence="1 2">MWH-C5</strain>
    </source>
</reference>
<protein>
    <recommendedName>
        <fullName evidence="3">Elements of external origin</fullName>
    </recommendedName>
</protein>
<name>A0A315ERM8_9BURK</name>
<proteinExistence type="predicted"/>
<evidence type="ECO:0008006" key="3">
    <source>
        <dbReference type="Google" id="ProtNLM"/>
    </source>
</evidence>
<organism evidence="1 2">
    <name type="scientific">Limnohabitans curvus</name>
    <dbReference type="NCBI Taxonomy" id="323423"/>
    <lineage>
        <taxon>Bacteria</taxon>
        <taxon>Pseudomonadati</taxon>
        <taxon>Pseudomonadota</taxon>
        <taxon>Betaproteobacteria</taxon>
        <taxon>Burkholderiales</taxon>
        <taxon>Comamonadaceae</taxon>
        <taxon>Limnohabitans</taxon>
    </lineage>
</organism>
<comment type="caution">
    <text evidence="1">The sequence shown here is derived from an EMBL/GenBank/DDBJ whole genome shotgun (WGS) entry which is preliminary data.</text>
</comment>
<sequence length="165" mass="18946">MKPRSITPREQRSIDQLNAIQSEVTALHEMKMPELWKLWDHHFPRRPIHPNRKFMTSRLAYRLQELTFGSLPQSTRDMLANYGQQFSSIKSKTPAKAVAMPGAMLVREFDGKEYRVQVLADGRYEYNGQIYRSLSAIAKTITGTQWSGPAFFGLKSKGLYDHGVI</sequence>
<dbReference type="RefSeq" id="WP_108401603.1">
    <property type="nucleotide sequence ID" value="NZ_NESP01000001.1"/>
</dbReference>
<evidence type="ECO:0000313" key="2">
    <source>
        <dbReference type="Proteomes" id="UP000251341"/>
    </source>
</evidence>
<evidence type="ECO:0000313" key="1">
    <source>
        <dbReference type="EMBL" id="PUE58542.1"/>
    </source>
</evidence>
<keyword evidence="2" id="KW-1185">Reference proteome</keyword>